<feature type="domain" description="CheW-like" evidence="9">
    <location>
        <begin position="872"/>
        <end position="1008"/>
    </location>
</feature>
<dbReference type="InterPro" id="IPR036097">
    <property type="entry name" value="HisK_dim/P_sf"/>
</dbReference>
<dbReference type="InterPro" id="IPR036890">
    <property type="entry name" value="HATPase_C_sf"/>
</dbReference>
<dbReference type="InterPro" id="IPR002545">
    <property type="entry name" value="CheW-lke_dom"/>
</dbReference>
<dbReference type="SUPFAM" id="SSF50341">
    <property type="entry name" value="CheW-like"/>
    <property type="match status" value="1"/>
</dbReference>
<keyword evidence="4" id="KW-0808">Transferase</keyword>
<feature type="compositionally biased region" description="Low complexity" evidence="7">
    <location>
        <begin position="138"/>
        <end position="154"/>
    </location>
</feature>
<dbReference type="InterPro" id="IPR008207">
    <property type="entry name" value="Sig_transdc_His_kin_Hpt_dom"/>
</dbReference>
<dbReference type="GO" id="GO:0005737">
    <property type="term" value="C:cytoplasm"/>
    <property type="evidence" value="ECO:0007669"/>
    <property type="project" value="InterPro"/>
</dbReference>
<evidence type="ECO:0000259" key="9">
    <source>
        <dbReference type="PROSITE" id="PS50851"/>
    </source>
</evidence>
<gene>
    <name evidence="11" type="ORF">DesfrDRAFT_2101</name>
</gene>
<feature type="compositionally biased region" description="Basic and acidic residues" evidence="7">
    <location>
        <begin position="518"/>
        <end position="530"/>
    </location>
</feature>
<dbReference type="SMART" id="SM00073">
    <property type="entry name" value="HPT"/>
    <property type="match status" value="2"/>
</dbReference>
<dbReference type="Gene3D" id="3.30.565.10">
    <property type="entry name" value="Histidine kinase-like ATPase, C-terminal domain"/>
    <property type="match status" value="1"/>
</dbReference>
<dbReference type="PROSITE" id="PS50109">
    <property type="entry name" value="HIS_KIN"/>
    <property type="match status" value="1"/>
</dbReference>
<evidence type="ECO:0000313" key="12">
    <source>
        <dbReference type="Proteomes" id="UP000006250"/>
    </source>
</evidence>
<dbReference type="EMBL" id="AECZ01000012">
    <property type="protein sequence ID" value="EFL51156.1"/>
    <property type="molecule type" value="Genomic_DNA"/>
</dbReference>
<feature type="compositionally biased region" description="Acidic residues" evidence="7">
    <location>
        <begin position="352"/>
        <end position="367"/>
    </location>
</feature>
<evidence type="ECO:0000256" key="5">
    <source>
        <dbReference type="ARBA" id="ARBA00022777"/>
    </source>
</evidence>
<dbReference type="GO" id="GO:0000155">
    <property type="term" value="F:phosphorelay sensor kinase activity"/>
    <property type="evidence" value="ECO:0007669"/>
    <property type="project" value="InterPro"/>
</dbReference>
<dbReference type="Gene3D" id="1.20.120.160">
    <property type="entry name" value="HPT domain"/>
    <property type="match status" value="3"/>
</dbReference>
<dbReference type="eggNOG" id="COG2198">
    <property type="taxonomic scope" value="Bacteria"/>
</dbReference>
<dbReference type="AlphaFoldDB" id="E1JWV2"/>
<dbReference type="SMART" id="SM00260">
    <property type="entry name" value="CheW"/>
    <property type="match status" value="1"/>
</dbReference>
<dbReference type="STRING" id="596151.DesfrDRAFT_2101"/>
<evidence type="ECO:0000256" key="1">
    <source>
        <dbReference type="ARBA" id="ARBA00000085"/>
    </source>
</evidence>
<evidence type="ECO:0000256" key="4">
    <source>
        <dbReference type="ARBA" id="ARBA00022679"/>
    </source>
</evidence>
<dbReference type="Pfam" id="PF02518">
    <property type="entry name" value="HATPase_c"/>
    <property type="match status" value="1"/>
</dbReference>
<dbReference type="InterPro" id="IPR051315">
    <property type="entry name" value="Bact_Chemotaxis_CheA"/>
</dbReference>
<dbReference type="Pfam" id="PF02895">
    <property type="entry name" value="H-kinase_dim"/>
    <property type="match status" value="1"/>
</dbReference>
<protein>
    <recommendedName>
        <fullName evidence="2">histidine kinase</fullName>
        <ecNumber evidence="2">2.7.13.3</ecNumber>
    </recommendedName>
</protein>
<feature type="modified residue" description="Phosphohistidine" evidence="6">
    <location>
        <position position="50"/>
    </location>
</feature>
<dbReference type="eggNOG" id="COG0643">
    <property type="taxonomic scope" value="Bacteria"/>
</dbReference>
<dbReference type="Pfam" id="PF01627">
    <property type="entry name" value="Hpt"/>
    <property type="match status" value="2"/>
</dbReference>
<dbReference type="FunFam" id="3.30.565.10:FF:000016">
    <property type="entry name" value="Chemotaxis protein CheA, putative"/>
    <property type="match status" value="1"/>
</dbReference>
<dbReference type="InterPro" id="IPR003594">
    <property type="entry name" value="HATPase_dom"/>
</dbReference>
<evidence type="ECO:0000259" key="8">
    <source>
        <dbReference type="PROSITE" id="PS50109"/>
    </source>
</evidence>
<feature type="region of interest" description="Disordered" evidence="7">
    <location>
        <begin position="132"/>
        <end position="180"/>
    </location>
</feature>
<evidence type="ECO:0000256" key="6">
    <source>
        <dbReference type="PROSITE-ProRule" id="PRU00110"/>
    </source>
</evidence>
<dbReference type="SUPFAM" id="SSF55874">
    <property type="entry name" value="ATPase domain of HSP90 chaperone/DNA topoisomerase II/histidine kinase"/>
    <property type="match status" value="1"/>
</dbReference>
<dbReference type="PANTHER" id="PTHR43395">
    <property type="entry name" value="SENSOR HISTIDINE KINASE CHEA"/>
    <property type="match status" value="1"/>
</dbReference>
<feature type="region of interest" description="Disordered" evidence="7">
    <location>
        <begin position="336"/>
        <end position="387"/>
    </location>
</feature>
<evidence type="ECO:0000256" key="3">
    <source>
        <dbReference type="ARBA" id="ARBA00022553"/>
    </source>
</evidence>
<feature type="compositionally biased region" description="Low complexity" evidence="7">
    <location>
        <begin position="168"/>
        <end position="180"/>
    </location>
</feature>
<dbReference type="SMART" id="SM00387">
    <property type="entry name" value="HATPase_c"/>
    <property type="match status" value="1"/>
</dbReference>
<dbReference type="SUPFAM" id="SSF47384">
    <property type="entry name" value="Homodimeric domain of signal transducing histidine kinase"/>
    <property type="match status" value="1"/>
</dbReference>
<dbReference type="InterPro" id="IPR036061">
    <property type="entry name" value="CheW-like_dom_sf"/>
</dbReference>
<evidence type="ECO:0000256" key="2">
    <source>
        <dbReference type="ARBA" id="ARBA00012438"/>
    </source>
</evidence>
<dbReference type="GO" id="GO:0005524">
    <property type="term" value="F:ATP binding"/>
    <property type="evidence" value="ECO:0007669"/>
    <property type="project" value="UniProtKB-KW"/>
</dbReference>
<dbReference type="SUPFAM" id="SSF47226">
    <property type="entry name" value="Histidine-containing phosphotransfer domain, HPT domain"/>
    <property type="match status" value="3"/>
</dbReference>
<dbReference type="Pfam" id="PF01584">
    <property type="entry name" value="CheW"/>
    <property type="match status" value="1"/>
</dbReference>
<comment type="caution">
    <text evidence="11">The sequence shown here is derived from an EMBL/GenBank/DDBJ whole genome shotgun (WGS) entry which is preliminary data.</text>
</comment>
<feature type="compositionally biased region" description="Low complexity" evidence="7">
    <location>
        <begin position="498"/>
        <end position="508"/>
    </location>
</feature>
<feature type="compositionally biased region" description="Low complexity" evidence="7">
    <location>
        <begin position="568"/>
        <end position="604"/>
    </location>
</feature>
<dbReference type="CDD" id="cd16916">
    <property type="entry name" value="HATPase_CheA-like"/>
    <property type="match status" value="1"/>
</dbReference>
<keyword evidence="12" id="KW-1185">Reference proteome</keyword>
<dbReference type="Gene3D" id="1.10.287.560">
    <property type="entry name" value="Histidine kinase CheA-like, homodimeric domain"/>
    <property type="match status" value="1"/>
</dbReference>
<name>E1JWV2_SOLFR</name>
<dbReference type="InterPro" id="IPR004358">
    <property type="entry name" value="Sig_transdc_His_kin-like_C"/>
</dbReference>
<comment type="catalytic activity">
    <reaction evidence="1">
        <text>ATP + protein L-histidine = ADP + protein N-phospho-L-histidine.</text>
        <dbReference type="EC" id="2.7.13.3"/>
    </reaction>
</comment>
<dbReference type="InterPro" id="IPR036641">
    <property type="entry name" value="HPT_dom_sf"/>
</dbReference>
<dbReference type="Gene3D" id="2.30.30.40">
    <property type="entry name" value="SH3 Domains"/>
    <property type="match status" value="1"/>
</dbReference>
<dbReference type="InterPro" id="IPR004105">
    <property type="entry name" value="CheA-like_dim"/>
</dbReference>
<feature type="compositionally biased region" description="Pro residues" evidence="7">
    <location>
        <begin position="557"/>
        <end position="567"/>
    </location>
</feature>
<dbReference type="PROSITE" id="PS50894">
    <property type="entry name" value="HPT"/>
    <property type="match status" value="2"/>
</dbReference>
<dbReference type="CDD" id="cd00731">
    <property type="entry name" value="CheA_reg"/>
    <property type="match status" value="1"/>
</dbReference>
<dbReference type="PRINTS" id="PR00344">
    <property type="entry name" value="BCTRLSENSOR"/>
</dbReference>
<dbReference type="PROSITE" id="PS50851">
    <property type="entry name" value="CHEW"/>
    <property type="match status" value="1"/>
</dbReference>
<keyword evidence="5 11" id="KW-0418">Kinase</keyword>
<dbReference type="InterPro" id="IPR005467">
    <property type="entry name" value="His_kinase_dom"/>
</dbReference>
<dbReference type="PANTHER" id="PTHR43395:SF1">
    <property type="entry name" value="CHEMOTAXIS PROTEIN CHEA"/>
    <property type="match status" value="1"/>
</dbReference>
<sequence length="1014" mass="108159">MSQDFMDPELFADFIVEAREHLETIEPNLLELERNPGNLSLLNDIFRPMHSLKGASGFLGLNAINGLAHKAENILDELRKGNIPVTPEIMDVILAATDLLRTMIENLEQTGVEGDVDTAPVIARIAAQLEGGPPAAPEVPAAPTDFPAEDVAPPAAEPTPEPEPEPGAAPAVESAPAAGNGAAAAAAEKIARITEELPPFVPDTYQLTSIGEGHMADFLEEAREIIERLNAALLELESAGEGRSESINDIFRYFHNLKGNSGIIGHKDLNALTHEAETLLNRVRKGEIATSPLMVDLLLAVVDQVEALVSDIEPATSMATPLDIRPLVARLKQATEDGEVFESPSAGTAADQPEEEGEAASEAEGEPEPAPQEAGPAAKESAKPAATGYDPEDVAVFESTIDQQIVYMGQALAGLAEDPESKEMEDGLYRALVTIQNSSGYMGLSDLKVQAERTAGLVDQARKSGLSFDILLDMLRQECSILGDMLTAALATLRGGKAPAAPKAAPLPASEPAPAPKAEPKAAPKAEPKAAPKAAPAPESEPAPAPKAKPKAEPQPEAKPTPPPAAKPAPEAKPAAKSAPAPASKPAAKPAKPAAQAAPAAQAGEAGGKPKVSATIRVDHEKLDHLMNLIGELIINRNRFAMLARSLEEGKNDVAHIGQQLTETTYSMARISDDLQDTIMKVRMVPVSTVFSRFPRLVRDLSRKSGKEVNLITEGEETELDKSVVEVIGDPLVHLIRNSVDHGIETEAERVATGKPPVGRVWLRAYHRGNSVAIEIEDDGKGIDPAKMREVAVKKNLMSPEEAKALDDRDAIDIIFMPGFSSAEKITDISGRGVGMDVVRTNIKNLKGTVNVTSEVGKGTKFTLSLPLTLAIIDALMVVVAGQIYAIPLDSVSETTKIELKRMTEVNKRKCVTLRGEVLGIVELAEILELPPEEREREIVPIVILQDNERRLGLIVDRLLERQEIVIKPLGAYLSEFDMRGISGATIMGDGSVVLILDPHEIYMMSTPGVRSKG</sequence>
<feature type="domain" description="Histidine kinase" evidence="8">
    <location>
        <begin position="617"/>
        <end position="870"/>
    </location>
</feature>
<feature type="modified residue" description="Phosphohistidine" evidence="6">
    <location>
        <position position="255"/>
    </location>
</feature>
<dbReference type="GO" id="GO:0006935">
    <property type="term" value="P:chemotaxis"/>
    <property type="evidence" value="ECO:0007669"/>
    <property type="project" value="UniProtKB-KW"/>
</dbReference>
<dbReference type="OrthoDB" id="9803176at2"/>
<accession>E1JWV2</accession>
<dbReference type="RefSeq" id="WP_005993655.1">
    <property type="nucleotide sequence ID" value="NZ_AECZ01000012.1"/>
</dbReference>
<proteinExistence type="predicted"/>
<dbReference type="Proteomes" id="UP000006250">
    <property type="component" value="Unassembled WGS sequence"/>
</dbReference>
<feature type="region of interest" description="Disordered" evidence="7">
    <location>
        <begin position="498"/>
        <end position="611"/>
    </location>
</feature>
<keyword evidence="3 6" id="KW-0597">Phosphoprotein</keyword>
<dbReference type="InterPro" id="IPR037006">
    <property type="entry name" value="CheA-like_homodim_sf"/>
</dbReference>
<feature type="domain" description="HPt" evidence="10">
    <location>
        <begin position="3"/>
        <end position="107"/>
    </location>
</feature>
<feature type="domain" description="HPt" evidence="10">
    <location>
        <begin position="207"/>
        <end position="312"/>
    </location>
</feature>
<dbReference type="EC" id="2.7.13.3" evidence="2"/>
<reference evidence="11 12" key="1">
    <citation type="submission" date="2010-08" db="EMBL/GenBank/DDBJ databases">
        <title>The draft genome of Desulfovibrio fructosovorans JJ.</title>
        <authorList>
            <consortium name="US DOE Joint Genome Institute (JGI-PGF)"/>
            <person name="Lucas S."/>
            <person name="Copeland A."/>
            <person name="Lapidus A."/>
            <person name="Cheng J.-F."/>
            <person name="Bruce D."/>
            <person name="Goodwin L."/>
            <person name="Pitluck S."/>
            <person name="Land M.L."/>
            <person name="Hauser L."/>
            <person name="Chang Y.-J."/>
            <person name="Jeffries C."/>
            <person name="Wall J.D."/>
            <person name="Stahl D.A."/>
            <person name="Arkin A.P."/>
            <person name="Dehal P."/>
            <person name="Stolyar S.M."/>
            <person name="Hazen T.C."/>
            <person name="Woyke T.J."/>
        </authorList>
    </citation>
    <scope>NUCLEOTIDE SEQUENCE [LARGE SCALE GENOMIC DNA]</scope>
    <source>
        <strain evidence="11 12">JJ</strain>
    </source>
</reference>
<evidence type="ECO:0000256" key="7">
    <source>
        <dbReference type="SAM" id="MobiDB-lite"/>
    </source>
</evidence>
<dbReference type="CDD" id="cd00088">
    <property type="entry name" value="HPT"/>
    <property type="match status" value="2"/>
</dbReference>
<evidence type="ECO:0000313" key="11">
    <source>
        <dbReference type="EMBL" id="EFL51156.1"/>
    </source>
</evidence>
<feature type="compositionally biased region" description="Pro residues" evidence="7">
    <location>
        <begin position="155"/>
        <end position="167"/>
    </location>
</feature>
<dbReference type="SMART" id="SM01231">
    <property type="entry name" value="H-kinase_dim"/>
    <property type="match status" value="1"/>
</dbReference>
<organism evidence="11 12">
    <name type="scientific">Solidesulfovibrio fructosivorans JJ]</name>
    <dbReference type="NCBI Taxonomy" id="596151"/>
    <lineage>
        <taxon>Bacteria</taxon>
        <taxon>Pseudomonadati</taxon>
        <taxon>Thermodesulfobacteriota</taxon>
        <taxon>Desulfovibrionia</taxon>
        <taxon>Desulfovibrionales</taxon>
        <taxon>Desulfovibrionaceae</taxon>
        <taxon>Solidesulfovibrio</taxon>
    </lineage>
</organism>
<evidence type="ECO:0000259" key="10">
    <source>
        <dbReference type="PROSITE" id="PS50894"/>
    </source>
</evidence>